<name>A0ABT7C371_9CYAN</name>
<keyword evidence="2" id="KW-1185">Reference proteome</keyword>
<gene>
    <name evidence="1" type="ORF">PMH09_22160</name>
</gene>
<organism evidence="1 2">
    <name type="scientific">Roseofilum casamattae BLCC-M143</name>
    <dbReference type="NCBI Taxonomy" id="3022442"/>
    <lineage>
        <taxon>Bacteria</taxon>
        <taxon>Bacillati</taxon>
        <taxon>Cyanobacteriota</taxon>
        <taxon>Cyanophyceae</taxon>
        <taxon>Desertifilales</taxon>
        <taxon>Desertifilaceae</taxon>
        <taxon>Roseofilum</taxon>
        <taxon>Roseofilum casamattae</taxon>
    </lineage>
</organism>
<proteinExistence type="predicted"/>
<dbReference type="InterPro" id="IPR014947">
    <property type="entry name" value="DUF1818"/>
</dbReference>
<reference evidence="1 2" key="1">
    <citation type="submission" date="2023-01" db="EMBL/GenBank/DDBJ databases">
        <title>Novel diversity within Roseofilum (Cyanobacteria; Desertifilaceae) from marine benthic mats with descriptions of four novel species.</title>
        <authorList>
            <person name="Wang Y."/>
            <person name="Berthold D.E."/>
            <person name="Hu J."/>
            <person name="Lefler F.W."/>
            <person name="Laughinghouse H.D. IV."/>
        </authorList>
    </citation>
    <scope>NUCLEOTIDE SEQUENCE [LARGE SCALE GENOMIC DNA]</scope>
    <source>
        <strain evidence="1 2">BLCC-M143</strain>
    </source>
</reference>
<comment type="caution">
    <text evidence="1">The sequence shown here is derived from an EMBL/GenBank/DDBJ whole genome shotgun (WGS) entry which is preliminary data.</text>
</comment>
<dbReference type="Proteomes" id="UP001232992">
    <property type="component" value="Unassembled WGS sequence"/>
</dbReference>
<dbReference type="RefSeq" id="WP_283760524.1">
    <property type="nucleotide sequence ID" value="NZ_JAQOSQ010000059.1"/>
</dbReference>
<protein>
    <submittedName>
        <fullName evidence="1">DUF1818 family protein</fullName>
    </submittedName>
</protein>
<evidence type="ECO:0000313" key="1">
    <source>
        <dbReference type="EMBL" id="MDJ1185889.1"/>
    </source>
</evidence>
<dbReference type="SUPFAM" id="SSF54447">
    <property type="entry name" value="ssDNA-binding transcriptional regulator domain"/>
    <property type="match status" value="1"/>
</dbReference>
<dbReference type="Pfam" id="PF08848">
    <property type="entry name" value="DUF1818"/>
    <property type="match status" value="1"/>
</dbReference>
<dbReference type="Gene3D" id="2.30.31.10">
    <property type="entry name" value="Transcriptional Coactivator Pc4, Chain A"/>
    <property type="match status" value="1"/>
</dbReference>
<dbReference type="EMBL" id="JAQOSQ010000059">
    <property type="protein sequence ID" value="MDJ1185889.1"/>
    <property type="molecule type" value="Genomic_DNA"/>
</dbReference>
<dbReference type="InterPro" id="IPR009044">
    <property type="entry name" value="ssDNA-bd_transcriptional_reg"/>
</dbReference>
<evidence type="ECO:0000313" key="2">
    <source>
        <dbReference type="Proteomes" id="UP001232992"/>
    </source>
</evidence>
<accession>A0ABT7C371</accession>
<sequence length="118" mass="13386">MIREGNGWRVGWRPDAREYPALLAGADWAIELTNAELEEFCRLLQQLVDSLQHIAPELMDAEKITCEAEGSLIWMEVEGFPHFFSLHFILNTGRRMEGSWPDSVTPEVINALNLLGGF</sequence>